<evidence type="ECO:0000313" key="3">
    <source>
        <dbReference type="Proteomes" id="UP000270296"/>
    </source>
</evidence>
<dbReference type="EMBL" id="UZAM01012718">
    <property type="protein sequence ID" value="VDP23146.1"/>
    <property type="molecule type" value="Genomic_DNA"/>
</dbReference>
<dbReference type="GO" id="GO:0051082">
    <property type="term" value="F:unfolded protein binding"/>
    <property type="evidence" value="ECO:0007669"/>
    <property type="project" value="TreeGrafter"/>
</dbReference>
<dbReference type="AlphaFoldDB" id="A0A183J0N9"/>
<keyword evidence="3" id="KW-1185">Reference proteome</keyword>
<proteinExistence type="predicted"/>
<accession>A0A183J0N9</accession>
<dbReference type="Pfam" id="PF04969">
    <property type="entry name" value="CS"/>
    <property type="match status" value="1"/>
</dbReference>
<dbReference type="PROSITE" id="PS51203">
    <property type="entry name" value="CS"/>
    <property type="match status" value="1"/>
</dbReference>
<evidence type="ECO:0000313" key="2">
    <source>
        <dbReference type="EMBL" id="VDP23146.1"/>
    </source>
</evidence>
<protein>
    <submittedName>
        <fullName evidence="4">CS domain-containing protein</fullName>
    </submittedName>
</protein>
<sequence length="154" mass="17496">MSNFDDIAGQAACKTPWGRWWQTIEEVFIEIELKEKTRGKDIAANISPMTIEFQFHDSTLLQGELSDKVIASESTWTIEDGKLLRILLVKANQDAANCWRSLMKDGSYKADPATFDEMQKKMTLQRFQFENPSFNFSDAKISGNYHGGGPKYST</sequence>
<dbReference type="InterPro" id="IPR008978">
    <property type="entry name" value="HSP20-like_chaperone"/>
</dbReference>
<dbReference type="Gene3D" id="2.60.40.790">
    <property type="match status" value="1"/>
</dbReference>
<gene>
    <name evidence="2" type="ORF">SBAD_LOCUS9437</name>
</gene>
<organism evidence="4">
    <name type="scientific">Soboliphyme baturini</name>
    <dbReference type="NCBI Taxonomy" id="241478"/>
    <lineage>
        <taxon>Eukaryota</taxon>
        <taxon>Metazoa</taxon>
        <taxon>Ecdysozoa</taxon>
        <taxon>Nematoda</taxon>
        <taxon>Enoplea</taxon>
        <taxon>Dorylaimia</taxon>
        <taxon>Dioctophymatida</taxon>
        <taxon>Dioctophymatoidea</taxon>
        <taxon>Soboliphymatidae</taxon>
        <taxon>Soboliphyme</taxon>
    </lineage>
</organism>
<dbReference type="GO" id="GO:0005737">
    <property type="term" value="C:cytoplasm"/>
    <property type="evidence" value="ECO:0007669"/>
    <property type="project" value="TreeGrafter"/>
</dbReference>
<dbReference type="SUPFAM" id="SSF49764">
    <property type="entry name" value="HSP20-like chaperones"/>
    <property type="match status" value="1"/>
</dbReference>
<dbReference type="Gene3D" id="1.20.5.740">
    <property type="entry name" value="Single helix bin"/>
    <property type="match status" value="1"/>
</dbReference>
<dbReference type="WBParaSite" id="SBAD_0000978001-mRNA-1">
    <property type="protein sequence ID" value="SBAD_0000978001-mRNA-1"/>
    <property type="gene ID" value="SBAD_0000978001"/>
</dbReference>
<dbReference type="Proteomes" id="UP000270296">
    <property type="component" value="Unassembled WGS sequence"/>
</dbReference>
<dbReference type="GO" id="GO:0006457">
    <property type="term" value="P:protein folding"/>
    <property type="evidence" value="ECO:0007669"/>
    <property type="project" value="TreeGrafter"/>
</dbReference>
<dbReference type="OrthoDB" id="515366at2759"/>
<name>A0A183J0N9_9BILA</name>
<dbReference type="PANTHER" id="PTHR12356">
    <property type="entry name" value="NUCLEAR MOVEMENT PROTEIN NUDC"/>
    <property type="match status" value="1"/>
</dbReference>
<evidence type="ECO:0000259" key="1">
    <source>
        <dbReference type="PROSITE" id="PS51203"/>
    </source>
</evidence>
<dbReference type="PANTHER" id="PTHR12356:SF18">
    <property type="entry name" value="NUDC DOMAIN-CONTAINING PROTEIN 2"/>
    <property type="match status" value="1"/>
</dbReference>
<reference evidence="4" key="1">
    <citation type="submission" date="2016-06" db="UniProtKB">
        <authorList>
            <consortium name="WormBaseParasite"/>
        </authorList>
    </citation>
    <scope>IDENTIFICATION</scope>
</reference>
<dbReference type="InterPro" id="IPR007052">
    <property type="entry name" value="CS_dom"/>
</dbReference>
<reference evidence="2 3" key="2">
    <citation type="submission" date="2018-11" db="EMBL/GenBank/DDBJ databases">
        <authorList>
            <consortium name="Pathogen Informatics"/>
        </authorList>
    </citation>
    <scope>NUCLEOTIDE SEQUENCE [LARGE SCALE GENOMIC DNA]</scope>
</reference>
<feature type="domain" description="CS" evidence="1">
    <location>
        <begin position="13"/>
        <end position="103"/>
    </location>
</feature>
<evidence type="ECO:0000313" key="4">
    <source>
        <dbReference type="WBParaSite" id="SBAD_0000978001-mRNA-1"/>
    </source>
</evidence>
<dbReference type="InterPro" id="IPR037898">
    <property type="entry name" value="NudC_fam"/>
</dbReference>